<dbReference type="EMBL" id="CP029159">
    <property type="protein sequence ID" value="QKM67299.1"/>
    <property type="molecule type" value="Genomic_DNA"/>
</dbReference>
<sequence>MSPIADGSGAVAPGSTDRAEFEADTRAHRQLYWTTEPAELIATVTGHIAAGRTLQAGAGDAAGADAPSEEGGTDGAADGAGTAAALAESLLLVGRLELLGRHDPEAARPVLQEARTTAVAAGEPLLAAAALGLLALVPADGRTGAAAESFTAARSLLAHAGTGAAGLLDWLEAIEAERATRDGEHERAIRLISRVEGARVRSEDRPFPLWLDWCTTARIGILKGRIQLAAGLVAQARRTLLYAMATVRPDDHGQRSLIYAGLAAVEAADGQAYESCGYACRALEHIEAGGDVMGVRGGLEEYLHDSCVQDLYESLAFSPAESVTPADISEVTRRGTGAGRAPGIR</sequence>
<proteinExistence type="predicted"/>
<name>I2N6X3_STRT9</name>
<organism evidence="1 2">
    <name type="scientific">Streptomyces tsukubensis (strain DSM 42081 / NBRC 108919 / NRRL 18488 / 9993)</name>
    <dbReference type="NCBI Taxonomy" id="1114943"/>
    <lineage>
        <taxon>Bacteria</taxon>
        <taxon>Bacillati</taxon>
        <taxon>Actinomycetota</taxon>
        <taxon>Actinomycetes</taxon>
        <taxon>Kitasatosporales</taxon>
        <taxon>Streptomycetaceae</taxon>
        <taxon>Streptomyces</taxon>
    </lineage>
</organism>
<evidence type="ECO:0000313" key="1">
    <source>
        <dbReference type="EMBL" id="QKM67299.1"/>
    </source>
</evidence>
<protein>
    <recommendedName>
        <fullName evidence="3">Transcriptional regulator</fullName>
    </recommendedName>
</protein>
<reference evidence="1 2" key="1">
    <citation type="journal article" date="2012" name="J. Bacteriol.">
        <title>Draft genome of Streptomyces tsukubaensis NRRL 18488, the producer of the clinically important immunosuppressant tacrolimus (FK506).</title>
        <authorList>
            <person name="Barreiro C."/>
            <person name="Prieto C."/>
            <person name="Sola-Landa A."/>
            <person name="Solera E."/>
            <person name="Martinez-Castro M."/>
            <person name="Perez-Redondo R."/>
            <person name="Garcia-Estrada C."/>
            <person name="Aparicio J.F."/>
            <person name="Fernandez-Martinez L.T."/>
            <person name="Santos-Aberturas J."/>
            <person name="Salehi-Najafabadi Z."/>
            <person name="Rodriguez-Garcia A."/>
            <person name="Tauch A."/>
            <person name="Martin J.F."/>
        </authorList>
    </citation>
    <scope>NUCLEOTIDE SEQUENCE [LARGE SCALE GENOMIC DNA]</scope>
    <source>
        <strain evidence="2">DSM 42081 / NBRC 108919 / NRRL 18488 / 9993</strain>
    </source>
</reference>
<dbReference type="AlphaFoldDB" id="I2N6X3"/>
<evidence type="ECO:0000313" key="2">
    <source>
        <dbReference type="Proteomes" id="UP000005940"/>
    </source>
</evidence>
<evidence type="ECO:0008006" key="3">
    <source>
        <dbReference type="Google" id="ProtNLM"/>
    </source>
</evidence>
<accession>I2N6X3</accession>
<dbReference type="RefSeq" id="WP_006346366.1">
    <property type="nucleotide sequence ID" value="NZ_CP029159.1"/>
</dbReference>
<keyword evidence="2" id="KW-1185">Reference proteome</keyword>
<gene>
    <name evidence="1" type="ORF">STSU_009055</name>
</gene>
<dbReference type="Proteomes" id="UP000005940">
    <property type="component" value="Chromosome"/>
</dbReference>